<dbReference type="EMBL" id="CM037623">
    <property type="protein sequence ID" value="KAH7988194.1"/>
    <property type="molecule type" value="Genomic_DNA"/>
</dbReference>
<proteinExistence type="predicted"/>
<accession>A0ACB8E704</accession>
<gene>
    <name evidence="1" type="ORF">K3G42_009881</name>
</gene>
<keyword evidence="2" id="KW-1185">Reference proteome</keyword>
<reference evidence="1" key="1">
    <citation type="submission" date="2021-08" db="EMBL/GenBank/DDBJ databases">
        <title>The first chromosome-level gecko genome reveals the dynamic sex chromosomes of Neotropical dwarf geckos (Sphaerodactylidae: Sphaerodactylus).</title>
        <authorList>
            <person name="Pinto B.J."/>
            <person name="Keating S.E."/>
            <person name="Gamble T."/>
        </authorList>
    </citation>
    <scope>NUCLEOTIDE SEQUENCE</scope>
    <source>
        <strain evidence="1">TG3544</strain>
    </source>
</reference>
<sequence>MHSCDFTRECTSSSLKSQPCCQYLGSLFFFPFVQFIQPSILSVFPLSFGSSLPSAKNCTISLNANKPEQGVSAIGNPIQNENIRGGKLIGRTSGDTVGS</sequence>
<dbReference type="Proteomes" id="UP000827872">
    <property type="component" value="Linkage Group LG10"/>
</dbReference>
<evidence type="ECO:0000313" key="1">
    <source>
        <dbReference type="EMBL" id="KAH7988194.1"/>
    </source>
</evidence>
<protein>
    <submittedName>
        <fullName evidence="1">Uncharacterized protein</fullName>
    </submittedName>
</protein>
<comment type="caution">
    <text evidence="1">The sequence shown here is derived from an EMBL/GenBank/DDBJ whole genome shotgun (WGS) entry which is preliminary data.</text>
</comment>
<organism evidence="1 2">
    <name type="scientific">Sphaerodactylus townsendi</name>
    <dbReference type="NCBI Taxonomy" id="933632"/>
    <lineage>
        <taxon>Eukaryota</taxon>
        <taxon>Metazoa</taxon>
        <taxon>Chordata</taxon>
        <taxon>Craniata</taxon>
        <taxon>Vertebrata</taxon>
        <taxon>Euteleostomi</taxon>
        <taxon>Lepidosauria</taxon>
        <taxon>Squamata</taxon>
        <taxon>Bifurcata</taxon>
        <taxon>Gekkota</taxon>
        <taxon>Sphaerodactylidae</taxon>
        <taxon>Sphaerodactylus</taxon>
    </lineage>
</organism>
<name>A0ACB8E704_9SAUR</name>
<evidence type="ECO:0000313" key="2">
    <source>
        <dbReference type="Proteomes" id="UP000827872"/>
    </source>
</evidence>